<dbReference type="InterPro" id="IPR001451">
    <property type="entry name" value="Hexapep"/>
</dbReference>
<dbReference type="Pfam" id="PF00132">
    <property type="entry name" value="Hexapep"/>
    <property type="match status" value="1"/>
</dbReference>
<reference evidence="2" key="1">
    <citation type="submission" date="2017-09" db="EMBL/GenBank/DDBJ databases">
        <title>Depth-based differentiation of microbial function through sediment-hosted aquifers and enrichment of novel symbionts in the deep terrestrial subsurface.</title>
        <authorList>
            <person name="Probst A.J."/>
            <person name="Ladd B."/>
            <person name="Jarett J.K."/>
            <person name="Geller-Mcgrath D.E."/>
            <person name="Sieber C.M.K."/>
            <person name="Emerson J.B."/>
            <person name="Anantharaman K."/>
            <person name="Thomas B.C."/>
            <person name="Malmstrom R."/>
            <person name="Stieglmeier M."/>
            <person name="Klingl A."/>
            <person name="Woyke T."/>
            <person name="Ryan C.M."/>
            <person name="Banfield J.F."/>
        </authorList>
    </citation>
    <scope>NUCLEOTIDE SEQUENCE [LARGE SCALE GENOMIC DNA]</scope>
</reference>
<evidence type="ECO:0000313" key="2">
    <source>
        <dbReference type="Proteomes" id="UP000230081"/>
    </source>
</evidence>
<sequence length="189" mass="20768">MKEYFVHPSSEIEKGVKIGPDTKIWHFCHIMEGAKIGRNCTLGQNTFVDRGAKIGNYVKIHNNVSVYDGVTLQDYVFCGPSMVFTNDIIPRSKYPKKDFVKTLVKEGASIGAGAVIICGHVIGKHSFVGAGAVVVEDIPDYAIVVGVPAKIVGWMCECGKGLNFENGKAICQKCQRKYAKKDKRVRELS</sequence>
<dbReference type="GO" id="GO:0016740">
    <property type="term" value="F:transferase activity"/>
    <property type="evidence" value="ECO:0007669"/>
    <property type="project" value="UniProtKB-KW"/>
</dbReference>
<dbReference type="EMBL" id="PFPA01000069">
    <property type="protein sequence ID" value="PIZ87952.1"/>
    <property type="molecule type" value="Genomic_DNA"/>
</dbReference>
<dbReference type="InterPro" id="IPR011004">
    <property type="entry name" value="Trimer_LpxA-like_sf"/>
</dbReference>
<dbReference type="InterPro" id="IPR050179">
    <property type="entry name" value="Trans_hexapeptide_repeat"/>
</dbReference>
<dbReference type="PANTHER" id="PTHR43300:SF4">
    <property type="entry name" value="ACYL-[ACYL-CARRIER-PROTEIN]--UDP-N-ACETYLGLUCOSAMINE O-ACYLTRANSFERASE"/>
    <property type="match status" value="1"/>
</dbReference>
<accession>A0A2M7UVG1</accession>
<gene>
    <name evidence="1" type="ORF">COX91_02800</name>
</gene>
<keyword evidence="1" id="KW-0808">Transferase</keyword>
<organism evidence="1 2">
    <name type="scientific">Candidatus Nealsonbacteria bacterium CG_4_10_14_0_2_um_filter_39_15</name>
    <dbReference type="NCBI Taxonomy" id="1974681"/>
    <lineage>
        <taxon>Bacteria</taxon>
        <taxon>Candidatus Nealsoniibacteriota</taxon>
    </lineage>
</organism>
<dbReference type="Gene3D" id="2.160.10.10">
    <property type="entry name" value="Hexapeptide repeat proteins"/>
    <property type="match status" value="1"/>
</dbReference>
<protein>
    <submittedName>
        <fullName evidence="1">N-acetyltransferase</fullName>
    </submittedName>
</protein>
<dbReference type="SUPFAM" id="SSF51161">
    <property type="entry name" value="Trimeric LpxA-like enzymes"/>
    <property type="match status" value="1"/>
</dbReference>
<dbReference type="CDD" id="cd03358">
    <property type="entry name" value="LbH_WxcM_N_like"/>
    <property type="match status" value="1"/>
</dbReference>
<dbReference type="AlphaFoldDB" id="A0A2M7UVG1"/>
<dbReference type="Proteomes" id="UP000230081">
    <property type="component" value="Unassembled WGS sequence"/>
</dbReference>
<proteinExistence type="predicted"/>
<comment type="caution">
    <text evidence="1">The sequence shown here is derived from an EMBL/GenBank/DDBJ whole genome shotgun (WGS) entry which is preliminary data.</text>
</comment>
<dbReference type="PANTHER" id="PTHR43300">
    <property type="entry name" value="ACETYLTRANSFERASE"/>
    <property type="match status" value="1"/>
</dbReference>
<evidence type="ECO:0000313" key="1">
    <source>
        <dbReference type="EMBL" id="PIZ87952.1"/>
    </source>
</evidence>
<name>A0A2M7UVG1_9BACT</name>